<organism evidence="13 14">
    <name type="scientific">Turnera subulata</name>
    <dbReference type="NCBI Taxonomy" id="218843"/>
    <lineage>
        <taxon>Eukaryota</taxon>
        <taxon>Viridiplantae</taxon>
        <taxon>Streptophyta</taxon>
        <taxon>Embryophyta</taxon>
        <taxon>Tracheophyta</taxon>
        <taxon>Spermatophyta</taxon>
        <taxon>Magnoliopsida</taxon>
        <taxon>eudicotyledons</taxon>
        <taxon>Gunneridae</taxon>
        <taxon>Pentapetalae</taxon>
        <taxon>rosids</taxon>
        <taxon>fabids</taxon>
        <taxon>Malpighiales</taxon>
        <taxon>Passifloraceae</taxon>
        <taxon>Turnera</taxon>
    </lineage>
</organism>
<dbReference type="GO" id="GO:0045490">
    <property type="term" value="P:pectin catabolic process"/>
    <property type="evidence" value="ECO:0007669"/>
    <property type="project" value="TreeGrafter"/>
</dbReference>
<keyword evidence="5" id="KW-0134">Cell wall</keyword>
<dbReference type="OrthoDB" id="2019149at2759"/>
<evidence type="ECO:0000256" key="10">
    <source>
        <dbReference type="ARBA" id="ARBA00057335"/>
    </source>
</evidence>
<comment type="catalytic activity">
    <reaction evidence="9">
        <text>[(1-&gt;4)-alpha-D-galacturonosyl methyl ester](n) + n H2O = [(1-&gt;4)-alpha-D-galacturonosyl](n) + n methanol + n H(+)</text>
        <dbReference type="Rhea" id="RHEA:22380"/>
        <dbReference type="Rhea" id="RHEA-COMP:14570"/>
        <dbReference type="Rhea" id="RHEA-COMP:14573"/>
        <dbReference type="ChEBI" id="CHEBI:15377"/>
        <dbReference type="ChEBI" id="CHEBI:15378"/>
        <dbReference type="ChEBI" id="CHEBI:17790"/>
        <dbReference type="ChEBI" id="CHEBI:140522"/>
        <dbReference type="ChEBI" id="CHEBI:140523"/>
        <dbReference type="EC" id="3.1.1.11"/>
    </reaction>
</comment>
<keyword evidence="7" id="KW-0063">Aspartyl esterase</keyword>
<keyword evidence="14" id="KW-1185">Reference proteome</keyword>
<gene>
    <name evidence="13" type="ORF">Tsubulata_026071</name>
</gene>
<evidence type="ECO:0000256" key="1">
    <source>
        <dbReference type="ARBA" id="ARBA00004191"/>
    </source>
</evidence>
<keyword evidence="8" id="KW-0325">Glycoprotein</keyword>
<dbReference type="Proteomes" id="UP001141552">
    <property type="component" value="Unassembled WGS sequence"/>
</dbReference>
<evidence type="ECO:0000313" key="13">
    <source>
        <dbReference type="EMBL" id="KAJ4835873.1"/>
    </source>
</evidence>
<dbReference type="Pfam" id="PF01095">
    <property type="entry name" value="Pectinesterase"/>
    <property type="match status" value="1"/>
</dbReference>
<comment type="pathway">
    <text evidence="2">Glycan metabolism; pectin degradation; 2-dehydro-3-deoxy-D-gluconate from pectin: step 1/5.</text>
</comment>
<dbReference type="InterPro" id="IPR011050">
    <property type="entry name" value="Pectin_lyase_fold/virulence"/>
</dbReference>
<feature type="domain" description="Pectinesterase catalytic" evidence="12">
    <location>
        <begin position="39"/>
        <end position="317"/>
    </location>
</feature>
<keyword evidence="6" id="KW-0378">Hydrolase</keyword>
<dbReference type="GO" id="GO:0030599">
    <property type="term" value="F:pectinesterase activity"/>
    <property type="evidence" value="ECO:0007669"/>
    <property type="project" value="UniProtKB-EC"/>
</dbReference>
<dbReference type="PANTHER" id="PTHR31321:SF85">
    <property type="entry name" value="PECTINESTERASE CATALYTIC DOMAIN-CONTAINING PROTEIN"/>
    <property type="match status" value="1"/>
</dbReference>
<evidence type="ECO:0000256" key="9">
    <source>
        <dbReference type="ARBA" id="ARBA00047928"/>
    </source>
</evidence>
<dbReference type="FunFam" id="2.160.20.10:FF:000013">
    <property type="entry name" value="Pectinesterase"/>
    <property type="match status" value="1"/>
</dbReference>
<feature type="signal peptide" evidence="11">
    <location>
        <begin position="1"/>
        <end position="25"/>
    </location>
</feature>
<dbReference type="GO" id="GO:0042545">
    <property type="term" value="P:cell wall modification"/>
    <property type="evidence" value="ECO:0007669"/>
    <property type="project" value="InterPro"/>
</dbReference>
<dbReference type="InterPro" id="IPR000070">
    <property type="entry name" value="Pectinesterase_cat"/>
</dbReference>
<protein>
    <recommendedName>
        <fullName evidence="4">pectinesterase</fullName>
        <ecNumber evidence="4">3.1.1.11</ecNumber>
    </recommendedName>
</protein>
<reference evidence="13" key="2">
    <citation type="journal article" date="2023" name="Plants (Basel)">
        <title>Annotation of the Turnera subulata (Passifloraceae) Draft Genome Reveals the S-Locus Evolved after the Divergence of Turneroideae from Passifloroideae in a Stepwise Manner.</title>
        <authorList>
            <person name="Henning P.M."/>
            <person name="Roalson E.H."/>
            <person name="Mir W."/>
            <person name="McCubbin A.G."/>
            <person name="Shore J.S."/>
        </authorList>
    </citation>
    <scope>NUCLEOTIDE SEQUENCE</scope>
    <source>
        <strain evidence="13">F60SS</strain>
    </source>
</reference>
<evidence type="ECO:0000256" key="2">
    <source>
        <dbReference type="ARBA" id="ARBA00005184"/>
    </source>
</evidence>
<proteinExistence type="inferred from homology"/>
<keyword evidence="5" id="KW-0964">Secreted</keyword>
<evidence type="ECO:0000256" key="7">
    <source>
        <dbReference type="ARBA" id="ARBA00023085"/>
    </source>
</evidence>
<name>A0A9Q0JBX9_9ROSI</name>
<dbReference type="EC" id="3.1.1.11" evidence="4"/>
<evidence type="ECO:0000256" key="5">
    <source>
        <dbReference type="ARBA" id="ARBA00022512"/>
    </source>
</evidence>
<comment type="function">
    <text evidence="10">Acts in the modification of cell walls via demethylesterification of cell wall pectin.</text>
</comment>
<evidence type="ECO:0000256" key="11">
    <source>
        <dbReference type="SAM" id="SignalP"/>
    </source>
</evidence>
<evidence type="ECO:0000313" key="14">
    <source>
        <dbReference type="Proteomes" id="UP001141552"/>
    </source>
</evidence>
<dbReference type="PANTHER" id="PTHR31321">
    <property type="entry name" value="ACYL-COA THIOESTER HYDROLASE YBHC-RELATED"/>
    <property type="match status" value="1"/>
</dbReference>
<reference evidence="13" key="1">
    <citation type="submission" date="2022-02" db="EMBL/GenBank/DDBJ databases">
        <authorList>
            <person name="Henning P.M."/>
            <person name="McCubbin A.G."/>
            <person name="Shore J.S."/>
        </authorList>
    </citation>
    <scope>NUCLEOTIDE SEQUENCE</scope>
    <source>
        <strain evidence="13">F60SS</strain>
        <tissue evidence="13">Leaves</tissue>
    </source>
</reference>
<comment type="similarity">
    <text evidence="3">Belongs to the pectinesterase family.</text>
</comment>
<dbReference type="AlphaFoldDB" id="A0A9Q0JBX9"/>
<accession>A0A9Q0JBX9</accession>
<dbReference type="InterPro" id="IPR012334">
    <property type="entry name" value="Pectin_lyas_fold"/>
</dbReference>
<evidence type="ECO:0000256" key="3">
    <source>
        <dbReference type="ARBA" id="ARBA00008891"/>
    </source>
</evidence>
<evidence type="ECO:0000259" key="12">
    <source>
        <dbReference type="Pfam" id="PF01095"/>
    </source>
</evidence>
<dbReference type="SUPFAM" id="SSF51126">
    <property type="entry name" value="Pectin lyase-like"/>
    <property type="match status" value="1"/>
</dbReference>
<sequence length="328" mass="36557">MYVFHPILQFIMVILVFFCASKVHSRNIGLEDAQIAKTIVVDSKGQGAFTSVQKAIDSIPPNGQTWTLIKIKAGTYKEKVKIPIDKPFIALQGEGRASTVIQWGEGGGATTNGTLTVEPPNFVAADILFKNTYNTDFPKSVHQVQPAPAAVLYGDKASFYRCGFIGVQDTFTDAIGRHYLNSCYFEGSTDFIWGSGQSIYEECIINATAGGYITAQGRDTPKFNSGFVFLSSKIVGNGPAYLGRAYRPYSTVVFKDTVMPRMIQPQGWNIWNQKDEKLITYAEVNCTGYDKSKRVKWEKELSPQELDSFINVNNFINKDGWLEKQPKF</sequence>
<comment type="subcellular location">
    <subcellularLocation>
        <location evidence="1">Secreted</location>
        <location evidence="1">Cell wall</location>
    </subcellularLocation>
</comment>
<comment type="caution">
    <text evidence="13">The sequence shown here is derived from an EMBL/GenBank/DDBJ whole genome shotgun (WGS) entry which is preliminary data.</text>
</comment>
<evidence type="ECO:0000256" key="8">
    <source>
        <dbReference type="ARBA" id="ARBA00023180"/>
    </source>
</evidence>
<dbReference type="Gene3D" id="2.160.20.10">
    <property type="entry name" value="Single-stranded right-handed beta-helix, Pectin lyase-like"/>
    <property type="match status" value="1"/>
</dbReference>
<evidence type="ECO:0000256" key="4">
    <source>
        <dbReference type="ARBA" id="ARBA00013229"/>
    </source>
</evidence>
<keyword evidence="11" id="KW-0732">Signal</keyword>
<feature type="chain" id="PRO_5040427232" description="pectinesterase" evidence="11">
    <location>
        <begin position="26"/>
        <end position="328"/>
    </location>
</feature>
<dbReference type="EMBL" id="JAKUCV010004277">
    <property type="protein sequence ID" value="KAJ4835873.1"/>
    <property type="molecule type" value="Genomic_DNA"/>
</dbReference>
<evidence type="ECO:0000256" key="6">
    <source>
        <dbReference type="ARBA" id="ARBA00022801"/>
    </source>
</evidence>